<accession>A0A169P117</accession>
<dbReference type="InterPro" id="IPR008278">
    <property type="entry name" value="4-PPantetheinyl_Trfase_dom"/>
</dbReference>
<dbReference type="Pfam" id="PF01648">
    <property type="entry name" value="ACPS"/>
    <property type="match status" value="1"/>
</dbReference>
<dbReference type="PANTHER" id="PTHR12215:SF10">
    <property type="entry name" value="L-AMINOADIPATE-SEMIALDEHYDE DEHYDROGENASE-PHOSPHOPANTETHEINYL TRANSFERASE"/>
    <property type="match status" value="1"/>
</dbReference>
<organism evidence="4 5">
    <name type="scientific">Streptomyces laurentii</name>
    <dbReference type="NCBI Taxonomy" id="39478"/>
    <lineage>
        <taxon>Bacteria</taxon>
        <taxon>Bacillati</taxon>
        <taxon>Actinomycetota</taxon>
        <taxon>Actinomycetes</taxon>
        <taxon>Kitasatosporales</taxon>
        <taxon>Streptomycetaceae</taxon>
        <taxon>Streptomyces</taxon>
    </lineage>
</organism>
<dbReference type="InterPro" id="IPR050559">
    <property type="entry name" value="P-Pant_transferase_sf"/>
</dbReference>
<evidence type="ECO:0000256" key="1">
    <source>
        <dbReference type="ARBA" id="ARBA00010990"/>
    </source>
</evidence>
<dbReference type="AlphaFoldDB" id="A0A169P117"/>
<dbReference type="GO" id="GO:0005829">
    <property type="term" value="C:cytosol"/>
    <property type="evidence" value="ECO:0007669"/>
    <property type="project" value="TreeGrafter"/>
</dbReference>
<dbReference type="KEGG" id="slau:SLA_5217"/>
<reference evidence="4 5" key="1">
    <citation type="journal article" date="2016" name="Genome Announc.">
        <title>Complete Genome Sequence of Thiostrepton-Producing Streptomyces laurentii ATCC 31255.</title>
        <authorList>
            <person name="Doi K."/>
            <person name="Fujino Y."/>
            <person name="Nagayoshi Y."/>
            <person name="Ohshima T."/>
            <person name="Ogata S."/>
        </authorList>
    </citation>
    <scope>NUCLEOTIDE SEQUENCE [LARGE SCALE GENOMIC DNA]</scope>
    <source>
        <strain evidence="4 5">ATCC 31255</strain>
    </source>
</reference>
<dbReference type="SUPFAM" id="SSF56214">
    <property type="entry name" value="4'-phosphopantetheinyl transferase"/>
    <property type="match status" value="2"/>
</dbReference>
<dbReference type="Proteomes" id="UP000217676">
    <property type="component" value="Chromosome"/>
</dbReference>
<dbReference type="GO" id="GO:0000287">
    <property type="term" value="F:magnesium ion binding"/>
    <property type="evidence" value="ECO:0007669"/>
    <property type="project" value="InterPro"/>
</dbReference>
<name>A0A169P117_STRLU</name>
<dbReference type="InterPro" id="IPR037143">
    <property type="entry name" value="4-PPantetheinyl_Trfase_dom_sf"/>
</dbReference>
<keyword evidence="5" id="KW-1185">Reference proteome</keyword>
<dbReference type="GO" id="GO:0008897">
    <property type="term" value="F:holo-[acyl-carrier-protein] synthase activity"/>
    <property type="evidence" value="ECO:0007669"/>
    <property type="project" value="InterPro"/>
</dbReference>
<gene>
    <name evidence="4" type="ORF">SLA_5217</name>
</gene>
<dbReference type="GO" id="GO:0019878">
    <property type="term" value="P:lysine biosynthetic process via aminoadipic acid"/>
    <property type="evidence" value="ECO:0007669"/>
    <property type="project" value="TreeGrafter"/>
</dbReference>
<dbReference type="EMBL" id="AP017424">
    <property type="protein sequence ID" value="BAU86098.1"/>
    <property type="molecule type" value="Genomic_DNA"/>
</dbReference>
<sequence>MWPEASDISVRPGECHVWTARAVSVVEGLSALLDARERRVYESLTGAPVRAQYLTAHALLRTVLGGALDRDPASLVFAAGPHGKPYLPDSALEFSLSHSGDMVAVALAPDAPVGVDVQQVPEPSAELPLPVLSAGERAVYERVPASERAAAFASYWVRKEAVLKATGEGLRVDPSRLTVSAPGRPARLLGWRGRDEGGPRLPVRLHDVETGEGYRAAVALLGGPHRIVRRSR</sequence>
<keyword evidence="2" id="KW-0808">Transferase</keyword>
<evidence type="ECO:0000313" key="5">
    <source>
        <dbReference type="Proteomes" id="UP000217676"/>
    </source>
</evidence>
<dbReference type="Gene3D" id="3.90.470.20">
    <property type="entry name" value="4'-phosphopantetheinyl transferase domain"/>
    <property type="match status" value="2"/>
</dbReference>
<proteinExistence type="inferred from homology"/>
<comment type="similarity">
    <text evidence="1">Belongs to the P-Pant transferase superfamily. Gsp/Sfp/HetI/AcpT family.</text>
</comment>
<evidence type="ECO:0000259" key="3">
    <source>
        <dbReference type="Pfam" id="PF01648"/>
    </source>
</evidence>
<dbReference type="PANTHER" id="PTHR12215">
    <property type="entry name" value="PHOSPHOPANTETHEINE TRANSFERASE"/>
    <property type="match status" value="1"/>
</dbReference>
<evidence type="ECO:0000256" key="2">
    <source>
        <dbReference type="ARBA" id="ARBA00022679"/>
    </source>
</evidence>
<protein>
    <recommendedName>
        <fullName evidence="3">4'-phosphopantetheinyl transferase domain-containing protein</fullName>
    </recommendedName>
</protein>
<feature type="domain" description="4'-phosphopantetheinyl transferase" evidence="3">
    <location>
        <begin position="112"/>
        <end position="193"/>
    </location>
</feature>
<evidence type="ECO:0000313" key="4">
    <source>
        <dbReference type="EMBL" id="BAU86098.1"/>
    </source>
</evidence>